<organism evidence="1 2">
    <name type="scientific">Facklamia hominis CCUG 36813</name>
    <dbReference type="NCBI Taxonomy" id="883111"/>
    <lineage>
        <taxon>Bacteria</taxon>
        <taxon>Bacillati</taxon>
        <taxon>Bacillota</taxon>
        <taxon>Bacilli</taxon>
        <taxon>Lactobacillales</taxon>
        <taxon>Aerococcaceae</taxon>
        <taxon>Facklamia</taxon>
    </lineage>
</organism>
<evidence type="ECO:0000313" key="2">
    <source>
        <dbReference type="Proteomes" id="UP000004465"/>
    </source>
</evidence>
<dbReference type="Proteomes" id="UP000004465">
    <property type="component" value="Unassembled WGS sequence"/>
</dbReference>
<dbReference type="STRING" id="883111.HMPREF9706_01277"/>
<dbReference type="RefSeq" id="WP_006908584.1">
    <property type="nucleotide sequence ID" value="NZ_JH932292.1"/>
</dbReference>
<gene>
    <name evidence="1" type="ORF">HMPREF9706_01277</name>
</gene>
<dbReference type="EMBL" id="AGZD01000007">
    <property type="protein sequence ID" value="EKB55087.1"/>
    <property type="molecule type" value="Genomic_DNA"/>
</dbReference>
<reference evidence="1 2" key="1">
    <citation type="submission" date="2012-07" db="EMBL/GenBank/DDBJ databases">
        <title>The Genome Sequence of Facklamia hominis CCUG 36813.</title>
        <authorList>
            <consortium name="The Broad Institute Genome Sequencing Platform"/>
            <person name="Earl A."/>
            <person name="Ward D."/>
            <person name="Feldgarden M."/>
            <person name="Gevers D."/>
            <person name="Huys G."/>
            <person name="Walker B."/>
            <person name="Young S.K."/>
            <person name="Zeng Q."/>
            <person name="Gargeya S."/>
            <person name="Fitzgerald M."/>
            <person name="Haas B."/>
            <person name="Abouelleil A."/>
            <person name="Alvarado L."/>
            <person name="Arachchi H.M."/>
            <person name="Berlin A.M."/>
            <person name="Chapman S.B."/>
            <person name="Goldberg J."/>
            <person name="Griggs A."/>
            <person name="Gujja S."/>
            <person name="Hansen M."/>
            <person name="Howarth C."/>
            <person name="Imamovic A."/>
            <person name="Larimer J."/>
            <person name="McCowen C."/>
            <person name="Montmayeur A."/>
            <person name="Murphy C."/>
            <person name="Neiman D."/>
            <person name="Pearson M."/>
            <person name="Priest M."/>
            <person name="Roberts A."/>
            <person name="Saif S."/>
            <person name="Shea T."/>
            <person name="Sisk P."/>
            <person name="Sykes S."/>
            <person name="Wortman J."/>
            <person name="Nusbaum C."/>
            <person name="Birren B."/>
        </authorList>
    </citation>
    <scope>NUCLEOTIDE SEQUENCE [LARGE SCALE GENOMIC DNA]</scope>
    <source>
        <strain evidence="1 2">CCUG 36813</strain>
    </source>
</reference>
<evidence type="ECO:0000313" key="1">
    <source>
        <dbReference type="EMBL" id="EKB55087.1"/>
    </source>
</evidence>
<proteinExistence type="predicted"/>
<sequence>MKEKGHEIKHGKHITFRSENQQRFTRAKTIGENYSESSIKNRIQNKAKEIGVIVNSKAKDSKAYEHWADKHNLNTAANRMLQIHDKGFESIAEMKRAMSSLSYKMNKLRKEFDKKNFEQKLIKEIAKSLQTCINKKFHYDGYKKNP</sequence>
<dbReference type="HOGENOM" id="CLU_1774625_0_0_9"/>
<dbReference type="AlphaFoldDB" id="K1LSL2"/>
<name>K1LSL2_9LACT</name>
<dbReference type="PATRIC" id="fig|883111.3.peg.1281"/>
<accession>K1LSL2</accession>
<keyword evidence="2" id="KW-1185">Reference proteome</keyword>
<protein>
    <submittedName>
        <fullName evidence="1">Uncharacterized protein</fullName>
    </submittedName>
</protein>
<comment type="caution">
    <text evidence="1">The sequence shown here is derived from an EMBL/GenBank/DDBJ whole genome shotgun (WGS) entry which is preliminary data.</text>
</comment>